<dbReference type="InterPro" id="IPR012676">
    <property type="entry name" value="TGS-like"/>
</dbReference>
<accession>A0A8J7NPP3</accession>
<keyword evidence="5" id="KW-0067">ATP-binding</keyword>
<proteinExistence type="inferred from homology"/>
<dbReference type="GO" id="GO:0005739">
    <property type="term" value="C:mitochondrion"/>
    <property type="evidence" value="ECO:0007669"/>
    <property type="project" value="TreeGrafter"/>
</dbReference>
<feature type="non-terminal residue" evidence="11">
    <location>
        <position position="1"/>
    </location>
</feature>
<dbReference type="InterPro" id="IPR004095">
    <property type="entry name" value="TGS"/>
</dbReference>
<sequence>MLSAVLKAIPSVTVAPAARQRRYCRVLQGQLSQSVSESLRVFDALLERQSARQAARAARARSLRVTLPDGVTLEGKAGVTRPLDIARQARCETDPPIVARVSGQLWDLERPLEADCDLQFLGFSSTEGKEVFWRSSASVLGGVLISEWGGSLCRLGSTESGFYSDVHLDQRSLSGSDLSSIEKGCRRIVSQKVPFIRLEVSQDELRELFKHNKFVMETIETQASGPTATVYRCGSLVTLCSGPHITNTSRLKVLQLLQVSFTTTLSLPLSQPLFLFLSQCSVNVLECPVSVSVLTPLSLSAVLMYWSVQSVCLY</sequence>
<evidence type="ECO:0000256" key="3">
    <source>
        <dbReference type="ARBA" id="ARBA00022598"/>
    </source>
</evidence>
<evidence type="ECO:0000256" key="2">
    <source>
        <dbReference type="ARBA" id="ARBA00013163"/>
    </source>
</evidence>
<reference evidence="11" key="1">
    <citation type="journal article" date="2021" name="Cell">
        <title>Tracing the genetic footprints of vertebrate landing in non-teleost ray-finned fishes.</title>
        <authorList>
            <person name="Bi X."/>
            <person name="Wang K."/>
            <person name="Yang L."/>
            <person name="Pan H."/>
            <person name="Jiang H."/>
            <person name="Wei Q."/>
            <person name="Fang M."/>
            <person name="Yu H."/>
            <person name="Zhu C."/>
            <person name="Cai Y."/>
            <person name="He Y."/>
            <person name="Gan X."/>
            <person name="Zeng H."/>
            <person name="Yu D."/>
            <person name="Zhu Y."/>
            <person name="Jiang H."/>
            <person name="Qiu Q."/>
            <person name="Yang H."/>
            <person name="Zhang Y.E."/>
            <person name="Wang W."/>
            <person name="Zhu M."/>
            <person name="He S."/>
            <person name="Zhang G."/>
        </authorList>
    </citation>
    <scope>NUCLEOTIDE SEQUENCE</scope>
    <source>
        <strain evidence="11">Allg_001</strain>
    </source>
</reference>
<name>A0A8J7NPP3_ATRSP</name>
<keyword evidence="4" id="KW-0547">Nucleotide-binding</keyword>
<dbReference type="GO" id="GO:0006435">
    <property type="term" value="P:threonyl-tRNA aminoacylation"/>
    <property type="evidence" value="ECO:0007669"/>
    <property type="project" value="TreeGrafter"/>
</dbReference>
<dbReference type="FunFam" id="3.30.980.10:FF:000005">
    <property type="entry name" value="Threonyl-tRNA synthetase, mitochondrial"/>
    <property type="match status" value="1"/>
</dbReference>
<dbReference type="GO" id="GO:0005524">
    <property type="term" value="F:ATP binding"/>
    <property type="evidence" value="ECO:0007669"/>
    <property type="project" value="UniProtKB-KW"/>
</dbReference>
<dbReference type="PANTHER" id="PTHR11451">
    <property type="entry name" value="THREONINE-TRNA LIGASE"/>
    <property type="match status" value="1"/>
</dbReference>
<dbReference type="InterPro" id="IPR018163">
    <property type="entry name" value="Thr/Ala-tRNA-synth_IIc_edit"/>
</dbReference>
<dbReference type="AlphaFoldDB" id="A0A8J7NPP3"/>
<evidence type="ECO:0000256" key="1">
    <source>
        <dbReference type="ARBA" id="ARBA00008226"/>
    </source>
</evidence>
<dbReference type="EMBL" id="JAAWVO010025053">
    <property type="protein sequence ID" value="MBN3315885.1"/>
    <property type="molecule type" value="Genomic_DNA"/>
</dbReference>
<gene>
    <name evidence="11" type="primary">Tars2</name>
    <name evidence="11" type="ORF">GTO95_0004633</name>
</gene>
<evidence type="ECO:0000313" key="12">
    <source>
        <dbReference type="Proteomes" id="UP000736164"/>
    </source>
</evidence>
<keyword evidence="3" id="KW-0436">Ligase</keyword>
<comment type="similarity">
    <text evidence="1">Belongs to the class-II aminoacyl-tRNA synthetase family.</text>
</comment>
<evidence type="ECO:0000256" key="8">
    <source>
        <dbReference type="ARBA" id="ARBA00031900"/>
    </source>
</evidence>
<keyword evidence="6" id="KW-0648">Protein biosynthesis</keyword>
<feature type="non-terminal residue" evidence="11">
    <location>
        <position position="314"/>
    </location>
</feature>
<evidence type="ECO:0000256" key="6">
    <source>
        <dbReference type="ARBA" id="ARBA00022917"/>
    </source>
</evidence>
<dbReference type="EC" id="6.1.1.3" evidence="2"/>
<protein>
    <recommendedName>
        <fullName evidence="2">threonine--tRNA ligase</fullName>
        <ecNumber evidence="2">6.1.1.3</ecNumber>
    </recommendedName>
    <alternativeName>
        <fullName evidence="8">Threonyl-tRNA synthetase</fullName>
    </alternativeName>
</protein>
<dbReference type="SUPFAM" id="SSF55186">
    <property type="entry name" value="ThrRS/AlaRS common domain"/>
    <property type="match status" value="1"/>
</dbReference>
<evidence type="ECO:0000313" key="11">
    <source>
        <dbReference type="EMBL" id="MBN3315885.1"/>
    </source>
</evidence>
<keyword evidence="7" id="KW-0030">Aminoacyl-tRNA synthetase</keyword>
<evidence type="ECO:0000256" key="4">
    <source>
        <dbReference type="ARBA" id="ARBA00022741"/>
    </source>
</evidence>
<evidence type="ECO:0000259" key="10">
    <source>
        <dbReference type="Pfam" id="PF02824"/>
    </source>
</evidence>
<dbReference type="PANTHER" id="PTHR11451:SF27">
    <property type="entry name" value="THREONINE--TRNA LIGASE, MITOCHONDRIAL"/>
    <property type="match status" value="1"/>
</dbReference>
<feature type="domain" description="TGS" evidence="10">
    <location>
        <begin position="64"/>
        <end position="120"/>
    </location>
</feature>
<dbReference type="GO" id="GO:0004829">
    <property type="term" value="F:threonine-tRNA ligase activity"/>
    <property type="evidence" value="ECO:0007669"/>
    <property type="project" value="UniProtKB-EC"/>
</dbReference>
<organism evidence="11 12">
    <name type="scientific">Atractosteus spatula</name>
    <name type="common">Alligator gar</name>
    <name type="synonym">Lepisosteus spatula</name>
    <dbReference type="NCBI Taxonomy" id="7917"/>
    <lineage>
        <taxon>Eukaryota</taxon>
        <taxon>Metazoa</taxon>
        <taxon>Chordata</taxon>
        <taxon>Craniata</taxon>
        <taxon>Vertebrata</taxon>
        <taxon>Euteleostomi</taxon>
        <taxon>Actinopterygii</taxon>
        <taxon>Neopterygii</taxon>
        <taxon>Holostei</taxon>
        <taxon>Semionotiformes</taxon>
        <taxon>Lepisosteidae</taxon>
        <taxon>Atractosteus</taxon>
    </lineage>
</organism>
<evidence type="ECO:0000256" key="5">
    <source>
        <dbReference type="ARBA" id="ARBA00022840"/>
    </source>
</evidence>
<dbReference type="Proteomes" id="UP000736164">
    <property type="component" value="Unassembled WGS sequence"/>
</dbReference>
<dbReference type="CDD" id="cd01667">
    <property type="entry name" value="TGS_ThrRS"/>
    <property type="match status" value="1"/>
</dbReference>
<keyword evidence="12" id="KW-1185">Reference proteome</keyword>
<dbReference type="InterPro" id="IPR012675">
    <property type="entry name" value="Beta-grasp_dom_sf"/>
</dbReference>
<dbReference type="FunFam" id="3.10.20.30:FF:000006">
    <property type="entry name" value="Threonine--tRNA ligase, cytoplasmic"/>
    <property type="match status" value="1"/>
</dbReference>
<comment type="caution">
    <text evidence="11">The sequence shown here is derived from an EMBL/GenBank/DDBJ whole genome shotgun (WGS) entry which is preliminary data.</text>
</comment>
<evidence type="ECO:0000256" key="9">
    <source>
        <dbReference type="ARBA" id="ARBA00049515"/>
    </source>
</evidence>
<dbReference type="Gene3D" id="3.10.20.30">
    <property type="match status" value="1"/>
</dbReference>
<dbReference type="Gene3D" id="3.30.980.10">
    <property type="entry name" value="Threonyl-trna Synthetase, Chain A, domain 2"/>
    <property type="match status" value="1"/>
</dbReference>
<dbReference type="SUPFAM" id="SSF81271">
    <property type="entry name" value="TGS-like"/>
    <property type="match status" value="1"/>
</dbReference>
<dbReference type="Pfam" id="PF02824">
    <property type="entry name" value="TGS"/>
    <property type="match status" value="1"/>
</dbReference>
<comment type="catalytic activity">
    <reaction evidence="9">
        <text>tRNA(Thr) + L-threonine + ATP = L-threonyl-tRNA(Thr) + AMP + diphosphate + H(+)</text>
        <dbReference type="Rhea" id="RHEA:24624"/>
        <dbReference type="Rhea" id="RHEA-COMP:9670"/>
        <dbReference type="Rhea" id="RHEA-COMP:9704"/>
        <dbReference type="ChEBI" id="CHEBI:15378"/>
        <dbReference type="ChEBI" id="CHEBI:30616"/>
        <dbReference type="ChEBI" id="CHEBI:33019"/>
        <dbReference type="ChEBI" id="CHEBI:57926"/>
        <dbReference type="ChEBI" id="CHEBI:78442"/>
        <dbReference type="ChEBI" id="CHEBI:78534"/>
        <dbReference type="ChEBI" id="CHEBI:456215"/>
        <dbReference type="EC" id="6.1.1.3"/>
    </reaction>
</comment>
<evidence type="ECO:0000256" key="7">
    <source>
        <dbReference type="ARBA" id="ARBA00023146"/>
    </source>
</evidence>